<evidence type="ECO:0000313" key="8">
    <source>
        <dbReference type="Proteomes" id="UP000543030"/>
    </source>
</evidence>
<dbReference type="GO" id="GO:0009055">
    <property type="term" value="F:electron transfer activity"/>
    <property type="evidence" value="ECO:0007669"/>
    <property type="project" value="InterPro"/>
</dbReference>
<dbReference type="SUPFAM" id="SSF46626">
    <property type="entry name" value="Cytochrome c"/>
    <property type="match status" value="1"/>
</dbReference>
<dbReference type="Gene3D" id="1.10.760.10">
    <property type="entry name" value="Cytochrome c-like domain"/>
    <property type="match status" value="1"/>
</dbReference>
<keyword evidence="3 4" id="KW-0408">Iron</keyword>
<dbReference type="PANTHER" id="PTHR35008:SF8">
    <property type="entry name" value="ALCOHOL DEHYDROGENASE CYTOCHROME C SUBUNIT"/>
    <property type="match status" value="1"/>
</dbReference>
<feature type="chain" id="PRO_5032411049" evidence="5">
    <location>
        <begin position="21"/>
        <end position="129"/>
    </location>
</feature>
<reference evidence="7 8" key="1">
    <citation type="submission" date="2020-08" db="EMBL/GenBank/DDBJ databases">
        <title>Genomic Encyclopedia of Type Strains, Phase IV (KMG-IV): sequencing the most valuable type-strain genomes for metagenomic binning, comparative biology and taxonomic classification.</title>
        <authorList>
            <person name="Goeker M."/>
        </authorList>
    </citation>
    <scope>NUCLEOTIDE SEQUENCE [LARGE SCALE GENOMIC DNA]</scope>
    <source>
        <strain evidence="7 8">DSM 18233</strain>
    </source>
</reference>
<dbReference type="Proteomes" id="UP000543030">
    <property type="component" value="Unassembled WGS sequence"/>
</dbReference>
<keyword evidence="8" id="KW-1185">Reference proteome</keyword>
<comment type="caution">
    <text evidence="7">The sequence shown here is derived from an EMBL/GenBank/DDBJ whole genome shotgun (WGS) entry which is preliminary data.</text>
</comment>
<feature type="domain" description="Cytochrome c" evidence="6">
    <location>
        <begin position="21"/>
        <end position="110"/>
    </location>
</feature>
<organism evidence="7 8">
    <name type="scientific">Silvimonas terrae</name>
    <dbReference type="NCBI Taxonomy" id="300266"/>
    <lineage>
        <taxon>Bacteria</taxon>
        <taxon>Pseudomonadati</taxon>
        <taxon>Pseudomonadota</taxon>
        <taxon>Betaproteobacteria</taxon>
        <taxon>Neisseriales</taxon>
        <taxon>Chitinibacteraceae</taxon>
        <taxon>Silvimonas</taxon>
    </lineage>
</organism>
<evidence type="ECO:0000256" key="4">
    <source>
        <dbReference type="PROSITE-ProRule" id="PRU00433"/>
    </source>
</evidence>
<dbReference type="PANTHER" id="PTHR35008">
    <property type="entry name" value="BLL4482 PROTEIN-RELATED"/>
    <property type="match status" value="1"/>
</dbReference>
<dbReference type="Pfam" id="PF00034">
    <property type="entry name" value="Cytochrom_C"/>
    <property type="match status" value="1"/>
</dbReference>
<name>A0A840RHG0_9NEIS</name>
<dbReference type="GO" id="GO:0050421">
    <property type="term" value="F:nitrite reductase (NO-forming) activity"/>
    <property type="evidence" value="ECO:0007669"/>
    <property type="project" value="UniProtKB-EC"/>
</dbReference>
<keyword evidence="7" id="KW-0560">Oxidoreductase</keyword>
<dbReference type="InterPro" id="IPR009056">
    <property type="entry name" value="Cyt_c-like_dom"/>
</dbReference>
<sequence>MKTLTLFMLIALGTATATPAADIQAGKAVYDQICVTCHMAKGEGLPGAFPPLAQSDYFKKATDKQLVHIVSQGITGEVVVNGTTFNSVMPPQTLTDQETADVLNYVSVQFNAGKPRLTAARVQALRAGK</sequence>
<keyword evidence="1 4" id="KW-0349">Heme</keyword>
<keyword evidence="5" id="KW-0732">Signal</keyword>
<proteinExistence type="predicted"/>
<gene>
    <name evidence="7" type="ORF">HNQ50_003519</name>
</gene>
<dbReference type="PROSITE" id="PS51007">
    <property type="entry name" value="CYTC"/>
    <property type="match status" value="1"/>
</dbReference>
<evidence type="ECO:0000259" key="6">
    <source>
        <dbReference type="PROSITE" id="PS51007"/>
    </source>
</evidence>
<dbReference type="EMBL" id="JACHHN010000008">
    <property type="protein sequence ID" value="MBB5192765.1"/>
    <property type="molecule type" value="Genomic_DNA"/>
</dbReference>
<feature type="signal peptide" evidence="5">
    <location>
        <begin position="1"/>
        <end position="20"/>
    </location>
</feature>
<evidence type="ECO:0000313" key="7">
    <source>
        <dbReference type="EMBL" id="MBB5192765.1"/>
    </source>
</evidence>
<dbReference type="InterPro" id="IPR036909">
    <property type="entry name" value="Cyt_c-like_dom_sf"/>
</dbReference>
<dbReference type="RefSeq" id="WP_221303234.1">
    <property type="nucleotide sequence ID" value="NZ_JACHHN010000008.1"/>
</dbReference>
<evidence type="ECO:0000256" key="2">
    <source>
        <dbReference type="ARBA" id="ARBA00022723"/>
    </source>
</evidence>
<keyword evidence="2 4" id="KW-0479">Metal-binding</keyword>
<evidence type="ECO:0000256" key="1">
    <source>
        <dbReference type="ARBA" id="ARBA00022617"/>
    </source>
</evidence>
<evidence type="ECO:0000256" key="5">
    <source>
        <dbReference type="SAM" id="SignalP"/>
    </source>
</evidence>
<dbReference type="EC" id="1.7.2.1" evidence="7"/>
<evidence type="ECO:0000256" key="3">
    <source>
        <dbReference type="ARBA" id="ARBA00023004"/>
    </source>
</evidence>
<dbReference type="AlphaFoldDB" id="A0A840RHG0"/>
<protein>
    <submittedName>
        <fullName evidence="7">Nitrite reductase (NO-forming)</fullName>
        <ecNumber evidence="7">1.7.2.1</ecNumber>
    </submittedName>
</protein>
<dbReference type="InterPro" id="IPR051459">
    <property type="entry name" value="Cytochrome_c-type_DH"/>
</dbReference>
<accession>A0A840RHG0</accession>
<dbReference type="GO" id="GO:0046872">
    <property type="term" value="F:metal ion binding"/>
    <property type="evidence" value="ECO:0007669"/>
    <property type="project" value="UniProtKB-KW"/>
</dbReference>
<dbReference type="GO" id="GO:0020037">
    <property type="term" value="F:heme binding"/>
    <property type="evidence" value="ECO:0007669"/>
    <property type="project" value="InterPro"/>
</dbReference>